<feature type="transmembrane region" description="Helical" evidence="9">
    <location>
        <begin position="51"/>
        <end position="70"/>
    </location>
</feature>
<feature type="transmembrane region" description="Helical" evidence="9">
    <location>
        <begin position="103"/>
        <end position="122"/>
    </location>
</feature>
<dbReference type="InterPro" id="IPR026033">
    <property type="entry name" value="Azg-like_bact_archaea"/>
</dbReference>
<feature type="transmembrane region" description="Helical" evidence="9">
    <location>
        <begin position="404"/>
        <end position="430"/>
    </location>
</feature>
<evidence type="ECO:0000313" key="11">
    <source>
        <dbReference type="Proteomes" id="UP000698335"/>
    </source>
</evidence>
<dbReference type="Proteomes" id="UP000698335">
    <property type="component" value="Unassembled WGS sequence"/>
</dbReference>
<name>A0A930YSU3_9ACTN</name>
<evidence type="ECO:0000256" key="4">
    <source>
        <dbReference type="ARBA" id="ARBA00022475"/>
    </source>
</evidence>
<evidence type="ECO:0000256" key="6">
    <source>
        <dbReference type="ARBA" id="ARBA00022989"/>
    </source>
</evidence>
<feature type="transmembrane region" description="Helical" evidence="9">
    <location>
        <begin position="134"/>
        <end position="158"/>
    </location>
</feature>
<evidence type="ECO:0000256" key="1">
    <source>
        <dbReference type="ARBA" id="ARBA00004651"/>
    </source>
</evidence>
<dbReference type="PIRSF" id="PIRSF005353">
    <property type="entry name" value="PbuG"/>
    <property type="match status" value="1"/>
</dbReference>
<feature type="transmembrane region" description="Helical" evidence="9">
    <location>
        <begin position="21"/>
        <end position="39"/>
    </location>
</feature>
<feature type="transmembrane region" description="Helical" evidence="9">
    <location>
        <begin position="178"/>
        <end position="201"/>
    </location>
</feature>
<evidence type="ECO:0000313" key="10">
    <source>
        <dbReference type="EMBL" id="MBF4807892.1"/>
    </source>
</evidence>
<evidence type="ECO:0000256" key="9">
    <source>
        <dbReference type="SAM" id="Phobius"/>
    </source>
</evidence>
<evidence type="ECO:0000256" key="8">
    <source>
        <dbReference type="PIRNR" id="PIRNR005353"/>
    </source>
</evidence>
<comment type="subcellular location">
    <subcellularLocation>
        <location evidence="1 8">Cell membrane</location>
        <topology evidence="1 8">Multi-pass membrane protein</topology>
    </subcellularLocation>
</comment>
<dbReference type="PANTHER" id="PTHR43337">
    <property type="entry name" value="XANTHINE/URACIL PERMEASE C887.17-RELATED"/>
    <property type="match status" value="1"/>
</dbReference>
<feature type="transmembrane region" description="Helical" evidence="9">
    <location>
        <begin position="442"/>
        <end position="459"/>
    </location>
</feature>
<keyword evidence="6 8" id="KW-1133">Transmembrane helix</keyword>
<keyword evidence="3 8" id="KW-0813">Transport</keyword>
<keyword evidence="7 8" id="KW-0472">Membrane</keyword>
<feature type="transmembrane region" description="Helical" evidence="9">
    <location>
        <begin position="373"/>
        <end position="392"/>
    </location>
</feature>
<dbReference type="GO" id="GO:0005886">
    <property type="term" value="C:plasma membrane"/>
    <property type="evidence" value="ECO:0007669"/>
    <property type="project" value="UniProtKB-SubCell"/>
</dbReference>
<comment type="similarity">
    <text evidence="2 8">Belongs to the nucleobase:cation symporter-2 (NCS2) (TC 2.A.40) family. Azg-like subfamily.</text>
</comment>
<sequence length="460" mass="48105">MEATIEKWFHLKERGTSVRTELIAGMTTFVTVAYILAVNPSVLSAAGLESGAVFTASALASFIGTCMMALTTNYPFILAPGLGLNAYFAYTVVLGMGYSWQTALAAVFVEGVVFLLLSLTKLRDMVINAIPSSLKLAITAGIGLFIALIGLKGAGVVVSNPATLVSMLNFHTSFAEGTFSTAGISAILALVGVLVMAVLMAKGVKGSILLGILITWGLGLICQFAGVYVPQPDAGFASLIPDFSQGISIPSLSPILLKFDFSHIGEVGFLTVVFAILFTSLFDTIGTVLGLASKANLLESDGSLRKAKGALATQSLVTMLSAAFGISPTCVPVECAAGITEGGRTGLSSLVAAVLFLLSLLLSPFFLAIPLFATAPALVVVGFSMMGALFGVDFNDITEGIPAFLCVIAMPFTYSIAEGMYLGVISYVVVNFFCGSEKRKKISPMMYVLALAFLIKYILI</sequence>
<keyword evidence="4 8" id="KW-1003">Cell membrane</keyword>
<dbReference type="AlphaFoldDB" id="A0A930YSU3"/>
<reference evidence="10" key="1">
    <citation type="submission" date="2020-04" db="EMBL/GenBank/DDBJ databases">
        <title>Deep metagenomics examines the oral microbiome during advanced dental caries in children, revealing novel taxa and co-occurrences with host molecules.</title>
        <authorList>
            <person name="Baker J.L."/>
            <person name="Morton J.T."/>
            <person name="Dinis M."/>
            <person name="Alvarez R."/>
            <person name="Tran N.C."/>
            <person name="Knight R."/>
            <person name="Edlund A."/>
        </authorList>
    </citation>
    <scope>NUCLEOTIDE SEQUENCE</scope>
    <source>
        <strain evidence="10">JCVI_38_bin.5</strain>
    </source>
</reference>
<feature type="transmembrane region" description="Helical" evidence="9">
    <location>
        <begin position="208"/>
        <end position="229"/>
    </location>
</feature>
<evidence type="ECO:0000256" key="3">
    <source>
        <dbReference type="ARBA" id="ARBA00022448"/>
    </source>
</evidence>
<evidence type="ECO:0000256" key="7">
    <source>
        <dbReference type="ARBA" id="ARBA00023136"/>
    </source>
</evidence>
<comment type="caution">
    <text evidence="10">The sequence shown here is derived from an EMBL/GenBank/DDBJ whole genome shotgun (WGS) entry which is preliminary data.</text>
</comment>
<dbReference type="InterPro" id="IPR006043">
    <property type="entry name" value="NCS2"/>
</dbReference>
<dbReference type="PANTHER" id="PTHR43337:SF1">
    <property type="entry name" value="XANTHINE_URACIL PERMEASE C887.17-RELATED"/>
    <property type="match status" value="1"/>
</dbReference>
<proteinExistence type="inferred from homology"/>
<protein>
    <submittedName>
        <fullName evidence="10">NCS2 family permease</fullName>
    </submittedName>
</protein>
<accession>A0A930YSU3</accession>
<gene>
    <name evidence="10" type="ORF">HXK26_04270</name>
</gene>
<feature type="transmembrane region" description="Helical" evidence="9">
    <location>
        <begin position="269"/>
        <end position="292"/>
    </location>
</feature>
<feature type="transmembrane region" description="Helical" evidence="9">
    <location>
        <begin position="77"/>
        <end position="97"/>
    </location>
</feature>
<feature type="transmembrane region" description="Helical" evidence="9">
    <location>
        <begin position="345"/>
        <end position="367"/>
    </location>
</feature>
<evidence type="ECO:0000256" key="2">
    <source>
        <dbReference type="ARBA" id="ARBA00005697"/>
    </source>
</evidence>
<dbReference type="GO" id="GO:0005345">
    <property type="term" value="F:purine nucleobase transmembrane transporter activity"/>
    <property type="evidence" value="ECO:0007669"/>
    <property type="project" value="TreeGrafter"/>
</dbReference>
<keyword evidence="5 8" id="KW-0812">Transmembrane</keyword>
<dbReference type="Pfam" id="PF00860">
    <property type="entry name" value="Xan_ur_permease"/>
    <property type="match status" value="1"/>
</dbReference>
<organism evidence="10 11">
    <name type="scientific">Lancefieldella rimae</name>
    <dbReference type="NCBI Taxonomy" id="1383"/>
    <lineage>
        <taxon>Bacteria</taxon>
        <taxon>Bacillati</taxon>
        <taxon>Actinomycetota</taxon>
        <taxon>Coriobacteriia</taxon>
        <taxon>Coriobacteriales</taxon>
        <taxon>Atopobiaceae</taxon>
        <taxon>Lancefieldella</taxon>
    </lineage>
</organism>
<dbReference type="InterPro" id="IPR045018">
    <property type="entry name" value="Azg-like"/>
</dbReference>
<evidence type="ECO:0000256" key="5">
    <source>
        <dbReference type="ARBA" id="ARBA00022692"/>
    </source>
</evidence>
<dbReference type="EMBL" id="JABZGW010000160">
    <property type="protein sequence ID" value="MBF4807892.1"/>
    <property type="molecule type" value="Genomic_DNA"/>
</dbReference>